<dbReference type="InterPro" id="IPR036388">
    <property type="entry name" value="WH-like_DNA-bd_sf"/>
</dbReference>
<accession>A0ABS2TI01</accession>
<reference evidence="5 6" key="1">
    <citation type="submission" date="2021-01" db="EMBL/GenBank/DDBJ databases">
        <title>Streptomyces acididurans sp. nov., isolated from a peat swamp forest soil.</title>
        <authorList>
            <person name="Chantavorakit T."/>
            <person name="Duangmal K."/>
        </authorList>
    </citation>
    <scope>NUCLEOTIDE SEQUENCE [LARGE SCALE GENOMIC DNA]</scope>
    <source>
        <strain evidence="5 6">KK5PA1</strain>
    </source>
</reference>
<evidence type="ECO:0000259" key="4">
    <source>
        <dbReference type="PROSITE" id="PS50043"/>
    </source>
</evidence>
<sequence length="975" mass="99449">MSGDPRCPPSTRGFRTRRAARTVPDRVAGEIPAEPAAVAGPGWSRRRPVTAPAGREELLAAAREALAKGQGVVLTGPAGIGKSTLLAAVAPDAPGPGAVDGDVTVLRCAPAPEDAGLPYLGLIDLLAPVPAHVLAALPPGPRTALRAALLHGASPAASRDALAVRVAVLETLRRLARRGPVLLVVDGLQWLDEPSADVLAFAARRVAGTGIRFVAAERVPEGGQGERPRWPRCCPPDTAEIAVPPLGDDDVALLLLASGAALSPPDLRAVLRTAAGNPLYALALGREAAAAGGSAESGGFLPVPQGLRDLLLGPVRALPAAVRQVLLVAATAEQPHLTLLQATVGSAADAESALGHAERLGVLTVDPSRIVRFTHPVLRAAVHADASGDARRRAHALLAAVVTEPVERARHLALAHPYEDEAVAARLMAASDTARAQGDPGAAAELAALAARRTPADRPGDRDRRLLAAARFACDAGRREEAELAARTVLAGSRSARLRVLARLTLLGNAGQALRDRGGLIEDGLRDAAGDPALEAALHHWAAQRELLCGALDAAAGYARRSARCAERAGDDGTRIAALATLARVRSLAGAPADAEAALDRALAAADGGPRSWGLVRMRAVLALDSDRVGQARAQLTGLLAAAGQGAGWEQTVASLVALTRVQVRAGECRAALGTARRCAEVVAAAGTTSAPALYAAALAQTFGGTAESARALGEQAVRASEADGDRLFLLRALAVSGQAGLFAGDRAGAATAVEWLRRALETGAAIGAADPPLLAWHADLAEALVTLGETAAAAEVLATAYRSVRDGTPGSVLAALERAQGLRAAAEGRAKEGAALLRTSVERLRPLGLPVELARALTALGAVERRARHRAGARAALTEALRVAEGAGAAPFAARARDELARVVTAERGGTAGLTATEARIAALVTGGATNREVADALFISVKTVEGALSRIYRKVGVRSRTALAHAMAVAAAG</sequence>
<dbReference type="PROSITE" id="PS50043">
    <property type="entry name" value="HTH_LUXR_2"/>
    <property type="match status" value="1"/>
</dbReference>
<keyword evidence="2" id="KW-0067">ATP-binding</keyword>
<dbReference type="InterPro" id="IPR000792">
    <property type="entry name" value="Tscrpt_reg_LuxR_C"/>
</dbReference>
<evidence type="ECO:0000256" key="1">
    <source>
        <dbReference type="ARBA" id="ARBA00022741"/>
    </source>
</evidence>
<evidence type="ECO:0000313" key="5">
    <source>
        <dbReference type="EMBL" id="MBM9502969.1"/>
    </source>
</evidence>
<dbReference type="InterPro" id="IPR041664">
    <property type="entry name" value="AAA_16"/>
</dbReference>
<dbReference type="SUPFAM" id="SSF52540">
    <property type="entry name" value="P-loop containing nucleoside triphosphate hydrolases"/>
    <property type="match status" value="1"/>
</dbReference>
<keyword evidence="6" id="KW-1185">Reference proteome</keyword>
<dbReference type="PROSITE" id="PS00622">
    <property type="entry name" value="HTH_LUXR_1"/>
    <property type="match status" value="1"/>
</dbReference>
<dbReference type="Gene3D" id="1.10.10.10">
    <property type="entry name" value="Winged helix-like DNA-binding domain superfamily/Winged helix DNA-binding domain"/>
    <property type="match status" value="1"/>
</dbReference>
<dbReference type="SUPFAM" id="SSF46894">
    <property type="entry name" value="C-terminal effector domain of the bipartite response regulators"/>
    <property type="match status" value="1"/>
</dbReference>
<dbReference type="Pfam" id="PF13191">
    <property type="entry name" value="AAA_16"/>
    <property type="match status" value="1"/>
</dbReference>
<evidence type="ECO:0000256" key="3">
    <source>
        <dbReference type="SAM" id="MobiDB-lite"/>
    </source>
</evidence>
<organism evidence="5 6">
    <name type="scientific">Actinacidiphila acididurans</name>
    <dbReference type="NCBI Taxonomy" id="2784346"/>
    <lineage>
        <taxon>Bacteria</taxon>
        <taxon>Bacillati</taxon>
        <taxon>Actinomycetota</taxon>
        <taxon>Actinomycetes</taxon>
        <taxon>Kitasatosporales</taxon>
        <taxon>Streptomycetaceae</taxon>
        <taxon>Actinacidiphila</taxon>
    </lineage>
</organism>
<keyword evidence="1" id="KW-0547">Nucleotide-binding</keyword>
<dbReference type="InterPro" id="IPR016032">
    <property type="entry name" value="Sig_transdc_resp-reg_C-effctor"/>
</dbReference>
<gene>
    <name evidence="5" type="ORF">ITX44_00120</name>
</gene>
<protein>
    <submittedName>
        <fullName evidence="5">Helix-turn-helix domain-containing protein</fullName>
    </submittedName>
</protein>
<dbReference type="PANTHER" id="PTHR16305:SF35">
    <property type="entry name" value="TRANSCRIPTIONAL ACTIVATOR DOMAIN"/>
    <property type="match status" value="1"/>
</dbReference>
<dbReference type="PRINTS" id="PR00038">
    <property type="entry name" value="HTHLUXR"/>
</dbReference>
<feature type="domain" description="HTH luxR-type" evidence="4">
    <location>
        <begin position="908"/>
        <end position="973"/>
    </location>
</feature>
<evidence type="ECO:0000313" key="6">
    <source>
        <dbReference type="Proteomes" id="UP000749040"/>
    </source>
</evidence>
<dbReference type="Proteomes" id="UP000749040">
    <property type="component" value="Unassembled WGS sequence"/>
</dbReference>
<name>A0ABS2TI01_9ACTN</name>
<dbReference type="PANTHER" id="PTHR16305">
    <property type="entry name" value="TESTICULAR SOLUBLE ADENYLYL CYCLASE"/>
    <property type="match status" value="1"/>
</dbReference>
<proteinExistence type="predicted"/>
<dbReference type="SMART" id="SM00421">
    <property type="entry name" value="HTH_LUXR"/>
    <property type="match status" value="1"/>
</dbReference>
<evidence type="ECO:0000256" key="2">
    <source>
        <dbReference type="ARBA" id="ARBA00022840"/>
    </source>
</evidence>
<dbReference type="Pfam" id="PF00196">
    <property type="entry name" value="GerE"/>
    <property type="match status" value="1"/>
</dbReference>
<dbReference type="CDD" id="cd06170">
    <property type="entry name" value="LuxR_C_like"/>
    <property type="match status" value="1"/>
</dbReference>
<comment type="caution">
    <text evidence="5">The sequence shown here is derived from an EMBL/GenBank/DDBJ whole genome shotgun (WGS) entry which is preliminary data.</text>
</comment>
<dbReference type="InterPro" id="IPR027417">
    <property type="entry name" value="P-loop_NTPase"/>
</dbReference>
<dbReference type="EMBL" id="JADKYB010000001">
    <property type="protein sequence ID" value="MBM9502969.1"/>
    <property type="molecule type" value="Genomic_DNA"/>
</dbReference>
<feature type="region of interest" description="Disordered" evidence="3">
    <location>
        <begin position="1"/>
        <end position="21"/>
    </location>
</feature>